<dbReference type="Proteomes" id="UP000326112">
    <property type="component" value="Unassembled WGS sequence"/>
</dbReference>
<dbReference type="EMBL" id="VUAZ01000011">
    <property type="protein sequence ID" value="MPR01044.1"/>
    <property type="molecule type" value="Genomic_DNA"/>
</dbReference>
<dbReference type="Proteomes" id="UP000325438">
    <property type="component" value="Unassembled WGS sequence"/>
</dbReference>
<dbReference type="EMBL" id="VUBA01000052">
    <property type="protein sequence ID" value="MPQ84303.1"/>
    <property type="molecule type" value="Genomic_DNA"/>
</dbReference>
<keyword evidence="4" id="KW-1185">Reference proteome</keyword>
<reference evidence="2 4" key="3">
    <citation type="journal article" date="2023" name="Plant Pathol.">
        <title>Dismantling and reorganizing Pseudomonas marginalis sensu#lato.</title>
        <authorList>
            <person name="Sawada H."/>
            <person name="Fujikawa T."/>
            <person name="Satou M."/>
        </authorList>
    </citation>
    <scope>NUCLEOTIDE SEQUENCE [LARGE SCALE GENOMIC DNA]</scope>
    <source>
        <strain evidence="2 4">MAFF 212408</strain>
    </source>
</reference>
<name>A0A5N7JST7_9PSED</name>
<protein>
    <submittedName>
        <fullName evidence="1">Uncharacterized protein</fullName>
    </submittedName>
</protein>
<evidence type="ECO:0000313" key="3">
    <source>
        <dbReference type="Proteomes" id="UP000325438"/>
    </source>
</evidence>
<sequence length="64" mass="6929">MLAKNVNDGAHILNERGILGFFARKLAAIWGTDSLSDSYPCPASRHRSTPATCTSLIPTRYAHG</sequence>
<evidence type="ECO:0000313" key="2">
    <source>
        <dbReference type="EMBL" id="MPR01044.1"/>
    </source>
</evidence>
<reference evidence="2 4" key="2">
    <citation type="journal article" date="2020" name="Int. J. Syst. Evol. Microbiol.">
        <title>Pseudomonas kitaguniensis sp. nov., a pathogen causing bacterial rot of Welsh onion in Japan.</title>
        <authorList>
            <person name="Sawada H."/>
            <person name="Fujikawa T."/>
            <person name="Nishiwaki Y."/>
            <person name="Horita H."/>
        </authorList>
    </citation>
    <scope>NUCLEOTIDE SEQUENCE [LARGE SCALE GENOMIC DNA]</scope>
    <source>
        <strain evidence="2 4">MAFF 212408</strain>
    </source>
</reference>
<dbReference type="AlphaFoldDB" id="A0A5N7JST7"/>
<organism evidence="1 3">
    <name type="scientific">Pseudomonas kitaguniensis</name>
    <dbReference type="NCBI Taxonomy" id="2607908"/>
    <lineage>
        <taxon>Bacteria</taxon>
        <taxon>Pseudomonadati</taxon>
        <taxon>Pseudomonadota</taxon>
        <taxon>Gammaproteobacteria</taxon>
        <taxon>Pseudomonadales</taxon>
        <taxon>Pseudomonadaceae</taxon>
        <taxon>Pseudomonas</taxon>
    </lineage>
</organism>
<accession>A0A5N7JST7</accession>
<proteinExistence type="predicted"/>
<reference evidence="1 3" key="1">
    <citation type="submission" date="2019-09" db="EMBL/GenBank/DDBJ databases">
        <title>The draft genomes of Allium pathogen Pseudomonas sp.</title>
        <authorList>
            <person name="Fujikawa T."/>
            <person name="Sawada H."/>
        </authorList>
    </citation>
    <scope>NUCLEOTIDE SEQUENCE [LARGE SCALE GENOMIC DNA]</scope>
    <source>
        <strain evidence="1 3">MAFF 730085</strain>
    </source>
</reference>
<evidence type="ECO:0000313" key="4">
    <source>
        <dbReference type="Proteomes" id="UP000326112"/>
    </source>
</evidence>
<evidence type="ECO:0000313" key="1">
    <source>
        <dbReference type="EMBL" id="MPQ84303.1"/>
    </source>
</evidence>
<gene>
    <name evidence="2" type="ORF">F0169_02515</name>
    <name evidence="1" type="ORF">F0170_10085</name>
</gene>
<comment type="caution">
    <text evidence="1">The sequence shown here is derived from an EMBL/GenBank/DDBJ whole genome shotgun (WGS) entry which is preliminary data.</text>
</comment>